<proteinExistence type="predicted"/>
<feature type="transmembrane region" description="Helical" evidence="2">
    <location>
        <begin position="47"/>
        <end position="72"/>
    </location>
</feature>
<sequence length="119" mass="12766">MKLLLALLLLVVPGTAFWSLLRGLDPVGRLVVSIAAGIVLIAATAQTMLILGTWSLHGGLVALGALSALLALSGRVHRRRQPPPAALPPRPVPAGANVTRQDLRLPRKEEEDDDWLFKE</sequence>
<evidence type="ECO:0000256" key="2">
    <source>
        <dbReference type="SAM" id="Phobius"/>
    </source>
</evidence>
<dbReference type="AlphaFoldDB" id="A0A7W3QJA7"/>
<evidence type="ECO:0000313" key="4">
    <source>
        <dbReference type="Proteomes" id="UP000572680"/>
    </source>
</evidence>
<dbReference type="RefSeq" id="WP_182841662.1">
    <property type="nucleotide sequence ID" value="NZ_BAAALP010000003.1"/>
</dbReference>
<keyword evidence="2" id="KW-1133">Transmembrane helix</keyword>
<evidence type="ECO:0000256" key="1">
    <source>
        <dbReference type="SAM" id="MobiDB-lite"/>
    </source>
</evidence>
<protein>
    <submittedName>
        <fullName evidence="3">Uncharacterized protein</fullName>
    </submittedName>
</protein>
<reference evidence="3 4" key="1">
    <citation type="submission" date="2020-08" db="EMBL/GenBank/DDBJ databases">
        <title>Genomic Encyclopedia of Type Strains, Phase IV (KMG-IV): sequencing the most valuable type-strain genomes for metagenomic binning, comparative biology and taxonomic classification.</title>
        <authorList>
            <person name="Goeker M."/>
        </authorList>
    </citation>
    <scope>NUCLEOTIDE SEQUENCE [LARGE SCALE GENOMIC DNA]</scope>
    <source>
        <strain evidence="3 4">DSM 44197</strain>
    </source>
</reference>
<keyword evidence="2" id="KW-0472">Membrane</keyword>
<feature type="region of interest" description="Disordered" evidence="1">
    <location>
        <begin position="79"/>
        <end position="119"/>
    </location>
</feature>
<organism evidence="3 4">
    <name type="scientific">Actinomadura namibiensis</name>
    <dbReference type="NCBI Taxonomy" id="182080"/>
    <lineage>
        <taxon>Bacteria</taxon>
        <taxon>Bacillati</taxon>
        <taxon>Actinomycetota</taxon>
        <taxon>Actinomycetes</taxon>
        <taxon>Streptosporangiales</taxon>
        <taxon>Thermomonosporaceae</taxon>
        <taxon>Actinomadura</taxon>
    </lineage>
</organism>
<feature type="compositionally biased region" description="Pro residues" evidence="1">
    <location>
        <begin position="82"/>
        <end position="92"/>
    </location>
</feature>
<keyword evidence="2" id="KW-0812">Transmembrane</keyword>
<dbReference type="EMBL" id="JACJIA010000001">
    <property type="protein sequence ID" value="MBA8949165.1"/>
    <property type="molecule type" value="Genomic_DNA"/>
</dbReference>
<feature type="compositionally biased region" description="Basic and acidic residues" evidence="1">
    <location>
        <begin position="101"/>
        <end position="119"/>
    </location>
</feature>
<gene>
    <name evidence="3" type="ORF">HNR61_000763</name>
</gene>
<accession>A0A7W3QJA7</accession>
<dbReference type="Proteomes" id="UP000572680">
    <property type="component" value="Unassembled WGS sequence"/>
</dbReference>
<evidence type="ECO:0000313" key="3">
    <source>
        <dbReference type="EMBL" id="MBA8949165.1"/>
    </source>
</evidence>
<name>A0A7W3QJA7_ACTNM</name>
<comment type="caution">
    <text evidence="3">The sequence shown here is derived from an EMBL/GenBank/DDBJ whole genome shotgun (WGS) entry which is preliminary data.</text>
</comment>
<keyword evidence="4" id="KW-1185">Reference proteome</keyword>